<dbReference type="GO" id="GO:0005737">
    <property type="term" value="C:cytoplasm"/>
    <property type="evidence" value="ECO:0007669"/>
    <property type="project" value="UniProtKB-SubCell"/>
</dbReference>
<comment type="pathway">
    <text evidence="3 12 14">Amino-acid biosynthesis; L-histidine biosynthesis; L-histidine from 5-phospho-alpha-D-ribose 1-diphosphate: step 4/9.</text>
</comment>
<dbReference type="NCBIfam" id="TIGR00007">
    <property type="entry name" value="1-(5-phosphoribosyl)-5-[(5-phosphoribosylamino)methylideneamino]imidazole-4-carboxamide isomerase"/>
    <property type="match status" value="1"/>
</dbReference>
<comment type="similarity">
    <text evidence="4 12 13">Belongs to the HisA/HisF family.</text>
</comment>
<dbReference type="Pfam" id="PF00977">
    <property type="entry name" value="His_biosynth"/>
    <property type="match status" value="1"/>
</dbReference>
<evidence type="ECO:0000256" key="1">
    <source>
        <dbReference type="ARBA" id="ARBA00000901"/>
    </source>
</evidence>
<evidence type="ECO:0000313" key="17">
    <source>
        <dbReference type="Proteomes" id="UP000501316"/>
    </source>
</evidence>
<reference evidence="16" key="2">
    <citation type="journal article" date="2021" name="Appl. Environ. Microbiol.">
        <title>Adaptability of a Caproate-Producing Bacterium Contributes to Its Dominance in an Anaerobic Fermentation System.</title>
        <authorList>
            <person name="Wang H."/>
            <person name="Gu Y."/>
            <person name="Zhou W."/>
            <person name="Zhao D."/>
            <person name="Qiao Z."/>
            <person name="Zheng J."/>
            <person name="Gao J."/>
            <person name="Chen X."/>
            <person name="Ren C."/>
            <person name="Xu Y."/>
        </authorList>
    </citation>
    <scope>NUCLEOTIDE SEQUENCE</scope>
    <source>
        <strain evidence="16">JNU-WLY1368</strain>
    </source>
</reference>
<dbReference type="AlphaFoldDB" id="A0A859DQE3"/>
<dbReference type="RefSeq" id="WP_086035744.1">
    <property type="nucleotide sequence ID" value="NZ_CP046051.1"/>
</dbReference>
<evidence type="ECO:0000256" key="3">
    <source>
        <dbReference type="ARBA" id="ARBA00005133"/>
    </source>
</evidence>
<keyword evidence="18" id="KW-1185">Reference proteome</keyword>
<dbReference type="Gene3D" id="3.20.20.70">
    <property type="entry name" value="Aldolase class I"/>
    <property type="match status" value="1"/>
</dbReference>
<dbReference type="GO" id="GO:0003949">
    <property type="term" value="F:1-(5-phosphoribosyl)-5-[(5-phosphoribosylamino)methylideneamino]imidazole-4-carboxamide isomerase activity"/>
    <property type="evidence" value="ECO:0007669"/>
    <property type="project" value="UniProtKB-UniRule"/>
</dbReference>
<keyword evidence="8 12" id="KW-0028">Amino-acid biosynthesis</keyword>
<evidence type="ECO:0000313" key="18">
    <source>
        <dbReference type="Proteomes" id="UP000509623"/>
    </source>
</evidence>
<dbReference type="FunFam" id="3.20.20.70:FF:000009">
    <property type="entry name" value="1-(5-phosphoribosyl)-5-[(5-phosphoribosylamino)methylideneamino] imidazole-4-carboxamide isomerase"/>
    <property type="match status" value="1"/>
</dbReference>
<evidence type="ECO:0000256" key="12">
    <source>
        <dbReference type="HAMAP-Rule" id="MF_01014"/>
    </source>
</evidence>
<proteinExistence type="inferred from homology"/>
<dbReference type="KEGG" id="clf:GJQ69_05190"/>
<gene>
    <name evidence="12 15" type="primary">hisA</name>
    <name evidence="15" type="ORF">GJQ69_05190</name>
    <name evidence="16" type="ORF">GKP14_08360</name>
</gene>
<evidence type="ECO:0000256" key="5">
    <source>
        <dbReference type="ARBA" id="ARBA00012550"/>
    </source>
</evidence>
<evidence type="ECO:0000256" key="10">
    <source>
        <dbReference type="ARBA" id="ARBA00023235"/>
    </source>
</evidence>
<dbReference type="InterPro" id="IPR011060">
    <property type="entry name" value="RibuloseP-bd_barrel"/>
</dbReference>
<reference evidence="17 18" key="1">
    <citation type="submission" date="2019-11" db="EMBL/GenBank/DDBJ databases">
        <authorList>
            <person name="Ren C."/>
            <person name="Wang H."/>
            <person name="Xu Y."/>
        </authorList>
    </citation>
    <scope>NUCLEOTIDE SEQUENCE [LARGE SCALE GENOMIC DNA]</scope>
    <source>
        <strain evidence="18">JNU-WLY1368</strain>
        <strain evidence="15 17">LBM 19010</strain>
    </source>
</reference>
<feature type="active site" description="Proton donor" evidence="12">
    <location>
        <position position="129"/>
    </location>
</feature>
<evidence type="ECO:0000256" key="2">
    <source>
        <dbReference type="ARBA" id="ARBA00004496"/>
    </source>
</evidence>
<accession>A0A859DQE3</accession>
<evidence type="ECO:0000256" key="8">
    <source>
        <dbReference type="ARBA" id="ARBA00022605"/>
    </source>
</evidence>
<reference evidence="16" key="3">
    <citation type="journal article" date="2022" name="Int. J. Syst. Evol. Microbiol.">
        <title>Caproicibacterium lactatifermentans sp. nov., isolated from pit clay used for the production of Chinese strong aroma-type liquor.</title>
        <authorList>
            <person name="Wang H."/>
            <person name="Gu Y."/>
            <person name="Zhao D."/>
            <person name="Qiao Z."/>
            <person name="Zheng J."/>
            <person name="Gao J."/>
            <person name="Ren C."/>
            <person name="Xu Y."/>
        </authorList>
    </citation>
    <scope>NUCLEOTIDE SEQUENCE</scope>
    <source>
        <strain evidence="16">JNU-WLY1368</strain>
    </source>
</reference>
<keyword evidence="10 12" id="KW-0413">Isomerase</keyword>
<evidence type="ECO:0000256" key="7">
    <source>
        <dbReference type="ARBA" id="ARBA00022490"/>
    </source>
</evidence>
<evidence type="ECO:0000313" key="15">
    <source>
        <dbReference type="EMBL" id="QKN23926.1"/>
    </source>
</evidence>
<dbReference type="EMBL" id="CP046161">
    <property type="protein sequence ID" value="QKO31003.1"/>
    <property type="molecule type" value="Genomic_DNA"/>
</dbReference>
<dbReference type="InterPro" id="IPR013785">
    <property type="entry name" value="Aldolase_TIM"/>
</dbReference>
<dbReference type="CDD" id="cd04732">
    <property type="entry name" value="HisA"/>
    <property type="match status" value="1"/>
</dbReference>
<organism evidence="15 17">
    <name type="scientific">Caproicibacterium lactatifermentans</name>
    <dbReference type="NCBI Taxonomy" id="2666138"/>
    <lineage>
        <taxon>Bacteria</taxon>
        <taxon>Bacillati</taxon>
        <taxon>Bacillota</taxon>
        <taxon>Clostridia</taxon>
        <taxon>Eubacteriales</taxon>
        <taxon>Oscillospiraceae</taxon>
        <taxon>Caproicibacterium</taxon>
    </lineage>
</organism>
<comment type="catalytic activity">
    <reaction evidence="1 12 14">
        <text>1-(5-phospho-beta-D-ribosyl)-5-[(5-phospho-beta-D-ribosylamino)methylideneamino]imidazole-4-carboxamide = 5-[(5-phospho-1-deoxy-D-ribulos-1-ylimino)methylamino]-1-(5-phospho-beta-D-ribosyl)imidazole-4-carboxamide</text>
        <dbReference type="Rhea" id="RHEA:15469"/>
        <dbReference type="ChEBI" id="CHEBI:58435"/>
        <dbReference type="ChEBI" id="CHEBI:58525"/>
        <dbReference type="EC" id="5.3.1.16"/>
    </reaction>
</comment>
<protein>
    <recommendedName>
        <fullName evidence="6 12">1-(5-phosphoribosyl)-5-[(5-phosphoribosylamino)methylideneamino] imidazole-4-carboxamide isomerase</fullName>
        <ecNumber evidence="5 12">5.3.1.16</ecNumber>
    </recommendedName>
    <alternativeName>
        <fullName evidence="11 12">Phosphoribosylformimino-5-aminoimidazole carboxamide ribotide isomerase</fullName>
    </alternativeName>
</protein>
<keyword evidence="7 12" id="KW-0963">Cytoplasm</keyword>
<dbReference type="Proteomes" id="UP000501316">
    <property type="component" value="Chromosome"/>
</dbReference>
<evidence type="ECO:0000256" key="6">
    <source>
        <dbReference type="ARBA" id="ARBA00018464"/>
    </source>
</evidence>
<dbReference type="InterPro" id="IPR006062">
    <property type="entry name" value="His_biosynth"/>
</dbReference>
<dbReference type="InterPro" id="IPR023016">
    <property type="entry name" value="HisA/PriA"/>
</dbReference>
<keyword evidence="9 12" id="KW-0368">Histidine biosynthesis</keyword>
<dbReference type="GO" id="GO:0000105">
    <property type="term" value="P:L-histidine biosynthetic process"/>
    <property type="evidence" value="ECO:0007669"/>
    <property type="project" value="UniProtKB-UniRule"/>
</dbReference>
<name>A0A859DQE3_9FIRM</name>
<dbReference type="InterPro" id="IPR044524">
    <property type="entry name" value="Isoase_HisA-like"/>
</dbReference>
<dbReference type="Proteomes" id="UP000509623">
    <property type="component" value="Chromosome"/>
</dbReference>
<dbReference type="HAMAP" id="MF_01014">
    <property type="entry name" value="HisA"/>
    <property type="match status" value="1"/>
</dbReference>
<dbReference type="GO" id="GO:0000162">
    <property type="term" value="P:L-tryptophan biosynthetic process"/>
    <property type="evidence" value="ECO:0007669"/>
    <property type="project" value="TreeGrafter"/>
</dbReference>
<sequence length="243" mass="26283">MLIFPAIDIKDGRCVRLQRGNYATAQQVAENALQTAKAFEASGAKWLHMVDLDGAKDAHPVNAPLFFQVVKNTNLKVEVGGGIRRMETIAYYLNGGVSRVILGSAALENHDFAKEAIRTYVEKVAIGIDARNGMVATEGWLNTSSVSYLDFAKEMEQLGAQTLIFTDISRDGMLSGPNIEMLDTLNRSVSCNVIASGGVRNREDIQALRKLGLYGTICGKSLYAGSLTLEDALYAAGGQEDET</sequence>
<evidence type="ECO:0000313" key="16">
    <source>
        <dbReference type="EMBL" id="QKO31003.1"/>
    </source>
</evidence>
<feature type="active site" description="Proton acceptor" evidence="12">
    <location>
        <position position="8"/>
    </location>
</feature>
<evidence type="ECO:0000256" key="13">
    <source>
        <dbReference type="RuleBase" id="RU003657"/>
    </source>
</evidence>
<dbReference type="InterPro" id="IPR006063">
    <property type="entry name" value="HisA_bact_arch"/>
</dbReference>
<dbReference type="UniPathway" id="UPA00031">
    <property type="reaction ID" value="UER00009"/>
</dbReference>
<evidence type="ECO:0000256" key="14">
    <source>
        <dbReference type="RuleBase" id="RU003658"/>
    </source>
</evidence>
<dbReference type="EMBL" id="CP046051">
    <property type="protein sequence ID" value="QKN23926.1"/>
    <property type="molecule type" value="Genomic_DNA"/>
</dbReference>
<dbReference type="PANTHER" id="PTHR43090">
    <property type="entry name" value="1-(5-PHOSPHORIBOSYL)-5-[(5-PHOSPHORIBOSYLAMINO)METHYLIDENEAMINO] IMIDAZOLE-4-CARBOXAMIDE ISOMERASE"/>
    <property type="match status" value="1"/>
</dbReference>
<evidence type="ECO:0000256" key="11">
    <source>
        <dbReference type="ARBA" id="ARBA00030547"/>
    </source>
</evidence>
<dbReference type="EC" id="5.3.1.16" evidence="5 12"/>
<dbReference type="SUPFAM" id="SSF51366">
    <property type="entry name" value="Ribulose-phoshate binding barrel"/>
    <property type="match status" value="1"/>
</dbReference>
<dbReference type="PANTHER" id="PTHR43090:SF2">
    <property type="entry name" value="1-(5-PHOSPHORIBOSYL)-5-[(5-PHOSPHORIBOSYLAMINO)METHYLIDENEAMINO] IMIDAZOLE-4-CARBOXAMIDE ISOMERASE"/>
    <property type="match status" value="1"/>
</dbReference>
<evidence type="ECO:0000256" key="9">
    <source>
        <dbReference type="ARBA" id="ARBA00023102"/>
    </source>
</evidence>
<evidence type="ECO:0000256" key="4">
    <source>
        <dbReference type="ARBA" id="ARBA00009667"/>
    </source>
</evidence>
<comment type="subcellular location">
    <subcellularLocation>
        <location evidence="2 12 14">Cytoplasm</location>
    </subcellularLocation>
</comment>